<dbReference type="GeneID" id="94295331"/>
<dbReference type="KEGG" id="ssao:94295331"/>
<organism evidence="1 2">
    <name type="scientific">Spironucleus salmonicida</name>
    <dbReference type="NCBI Taxonomy" id="348837"/>
    <lineage>
        <taxon>Eukaryota</taxon>
        <taxon>Metamonada</taxon>
        <taxon>Diplomonadida</taxon>
        <taxon>Hexamitidae</taxon>
        <taxon>Hexamitinae</taxon>
        <taxon>Spironucleus</taxon>
    </lineage>
</organism>
<reference evidence="1 2" key="1">
    <citation type="journal article" date="2014" name="PLoS Genet.">
        <title>The Genome of Spironucleus salmonicida Highlights a Fish Pathogen Adapted to Fluctuating Environments.</title>
        <authorList>
            <person name="Xu F."/>
            <person name="Jerlstrom-Hultqvist J."/>
            <person name="Einarsson E."/>
            <person name="Astvaldsson A."/>
            <person name="Svard S.G."/>
            <person name="Andersson J.O."/>
        </authorList>
    </citation>
    <scope>NUCLEOTIDE SEQUENCE [LARGE SCALE GENOMIC DNA]</scope>
    <source>
        <strain evidence="1 2">ATCC 50377</strain>
    </source>
</reference>
<sequence>MQEVSPAQLQLCYLQLKQEIMLQAYYDDTQVSQITIIVEENLVRRPRDAEAYYSNKLDSAKSIIIVETNSSIPCIVHNLWVEQRVADDCCEMAFLPPKIHVAFQQNYRLHPLTVVRNAEYQRRQCSSAVDEDTHGKCRQAAGSVYCSTSEELYVIQNFQTTCIHILFKFLNTNRHVGVVACYYTNLYCMLAQNKIQLFSVATAQPASLQIIRIEDCVKRRIHRLSTGISKRGNIQFRCRMVVVRVYWLSAFLEQYLAVQDTVPRNIRSIKKHIDHKYI</sequence>
<keyword evidence="2" id="KW-1185">Reference proteome</keyword>
<accession>A0A9P8LX03</accession>
<gene>
    <name evidence="1" type="ORF">SS50377_21308</name>
</gene>
<evidence type="ECO:0000313" key="1">
    <source>
        <dbReference type="EMBL" id="KAH0575786.1"/>
    </source>
</evidence>
<comment type="caution">
    <text evidence="1">The sequence shown here is derived from an EMBL/GenBank/DDBJ whole genome shotgun (WGS) entry which is preliminary data.</text>
</comment>
<name>A0A9P8LX03_9EUKA</name>
<protein>
    <submittedName>
        <fullName evidence="1">Uncharacterized protein</fullName>
    </submittedName>
</protein>
<proteinExistence type="predicted"/>
<dbReference type="AlphaFoldDB" id="A0A9P8LX03"/>
<evidence type="ECO:0000313" key="2">
    <source>
        <dbReference type="Proteomes" id="UP000018208"/>
    </source>
</evidence>
<dbReference type="Proteomes" id="UP000018208">
    <property type="component" value="Unassembled WGS sequence"/>
</dbReference>
<dbReference type="EMBL" id="AUWU02000002">
    <property type="protein sequence ID" value="KAH0575786.1"/>
    <property type="molecule type" value="Genomic_DNA"/>
</dbReference>
<dbReference type="RefSeq" id="XP_067766559.1">
    <property type="nucleotide sequence ID" value="XM_067905242.1"/>
</dbReference>